<dbReference type="InterPro" id="IPR036390">
    <property type="entry name" value="WH_DNA-bd_sf"/>
</dbReference>
<dbReference type="RefSeq" id="WP_238477443.1">
    <property type="nucleotide sequence ID" value="NZ_CP064786.1"/>
</dbReference>
<gene>
    <name evidence="6" type="primary">iclR3</name>
    <name evidence="6" type="ORF">AArcS_2194</name>
</gene>
<dbReference type="GO" id="GO:0003700">
    <property type="term" value="F:DNA-binding transcription factor activity"/>
    <property type="evidence" value="ECO:0007669"/>
    <property type="project" value="TreeGrafter"/>
</dbReference>
<keyword evidence="3" id="KW-0804">Transcription</keyword>
<dbReference type="SUPFAM" id="SSF46785">
    <property type="entry name" value="Winged helix' DNA-binding domain"/>
    <property type="match status" value="1"/>
</dbReference>
<evidence type="ECO:0000313" key="6">
    <source>
        <dbReference type="EMBL" id="QSG03391.1"/>
    </source>
</evidence>
<organism evidence="6 7">
    <name type="scientific">Natranaeroarchaeum sulfidigenes</name>
    <dbReference type="NCBI Taxonomy" id="2784880"/>
    <lineage>
        <taxon>Archaea</taxon>
        <taxon>Methanobacteriati</taxon>
        <taxon>Methanobacteriota</taxon>
        <taxon>Stenosarchaea group</taxon>
        <taxon>Halobacteria</taxon>
        <taxon>Halobacteriales</taxon>
        <taxon>Natronoarchaeaceae</taxon>
        <taxon>Natranaeroarchaeum</taxon>
    </lineage>
</organism>
<dbReference type="AlphaFoldDB" id="A0A897MSW6"/>
<dbReference type="GeneID" id="70685570"/>
<dbReference type="SMART" id="SM00346">
    <property type="entry name" value="HTH_ICLR"/>
    <property type="match status" value="1"/>
</dbReference>
<dbReference type="PROSITE" id="PS51077">
    <property type="entry name" value="HTH_ICLR"/>
    <property type="match status" value="1"/>
</dbReference>
<evidence type="ECO:0000259" key="5">
    <source>
        <dbReference type="PROSITE" id="PS51078"/>
    </source>
</evidence>
<dbReference type="PANTHER" id="PTHR30136:SF35">
    <property type="entry name" value="HTH-TYPE TRANSCRIPTIONAL REGULATOR RV1719"/>
    <property type="match status" value="1"/>
</dbReference>
<evidence type="ECO:0000313" key="7">
    <source>
        <dbReference type="Proteomes" id="UP000663586"/>
    </source>
</evidence>
<dbReference type="PROSITE" id="PS51078">
    <property type="entry name" value="ICLR_ED"/>
    <property type="match status" value="1"/>
</dbReference>
<dbReference type="InterPro" id="IPR029016">
    <property type="entry name" value="GAF-like_dom_sf"/>
</dbReference>
<dbReference type="GO" id="GO:0003677">
    <property type="term" value="F:DNA binding"/>
    <property type="evidence" value="ECO:0007669"/>
    <property type="project" value="UniProtKB-KW"/>
</dbReference>
<feature type="domain" description="IclR-ED" evidence="5">
    <location>
        <begin position="73"/>
        <end position="259"/>
    </location>
</feature>
<dbReference type="InterPro" id="IPR036388">
    <property type="entry name" value="WH-like_DNA-bd_sf"/>
</dbReference>
<evidence type="ECO:0000256" key="2">
    <source>
        <dbReference type="ARBA" id="ARBA00023125"/>
    </source>
</evidence>
<evidence type="ECO:0000256" key="1">
    <source>
        <dbReference type="ARBA" id="ARBA00023015"/>
    </source>
</evidence>
<dbReference type="Pfam" id="PF09339">
    <property type="entry name" value="HTH_IclR"/>
    <property type="match status" value="1"/>
</dbReference>
<dbReference type="KEGG" id="hara:AArcS_2194"/>
<name>A0A897MSW6_9EURY</name>
<protein>
    <submittedName>
        <fullName evidence="6">DNA-binding transcriptional regulator, IclR family</fullName>
    </submittedName>
</protein>
<dbReference type="PANTHER" id="PTHR30136">
    <property type="entry name" value="HELIX-TURN-HELIX TRANSCRIPTIONAL REGULATOR, ICLR FAMILY"/>
    <property type="match status" value="1"/>
</dbReference>
<feature type="domain" description="HTH iclR-type" evidence="4">
    <location>
        <begin position="13"/>
        <end position="72"/>
    </location>
</feature>
<reference evidence="6" key="1">
    <citation type="submission" date="2020-11" db="EMBL/GenBank/DDBJ databases">
        <title>Carbohydrate-dependent, anaerobic sulfur respiration: A novel catabolism in halophilic archaea.</title>
        <authorList>
            <person name="Sorokin D.Y."/>
            <person name="Messina E."/>
            <person name="Smedile F."/>
            <person name="La Cono V."/>
            <person name="Hallsworth J.E."/>
            <person name="Yakimov M.M."/>
        </authorList>
    </citation>
    <scope>NUCLEOTIDE SEQUENCE</scope>
    <source>
        <strain evidence="6">AArc-S</strain>
    </source>
</reference>
<keyword evidence="7" id="KW-1185">Reference proteome</keyword>
<sequence>MPNSSDSENGTSIKGVEKSFRIIESLVELRNPSLTNISSHLGIPKSTVHVHLQTLEKIGYVVNQEGEYRVGLRFLELGEHARSHYSVYQTAQNELVDLANKTDEAVNIGVIENGERVLIKKLEMSDAVYDNAMTGERTHLHWTALGKAILAELEDNQIRSIVEQHGLPRATENTITDLDELLEECAQTHSRGYSIEDEERREGILAVGVPILDRSTDEVLGSICVSGPKKRLVSSGDIDESIISAVQSSANVIELRCNHY</sequence>
<dbReference type="Gene3D" id="1.10.10.10">
    <property type="entry name" value="Winged helix-like DNA-binding domain superfamily/Winged helix DNA-binding domain"/>
    <property type="match status" value="1"/>
</dbReference>
<accession>A0A897MSW6</accession>
<dbReference type="Proteomes" id="UP000663586">
    <property type="component" value="Chromosome"/>
</dbReference>
<evidence type="ECO:0000256" key="3">
    <source>
        <dbReference type="ARBA" id="ARBA00023163"/>
    </source>
</evidence>
<proteinExistence type="predicted"/>
<dbReference type="Gene3D" id="3.30.450.40">
    <property type="match status" value="1"/>
</dbReference>
<dbReference type="GO" id="GO:0045892">
    <property type="term" value="P:negative regulation of DNA-templated transcription"/>
    <property type="evidence" value="ECO:0007669"/>
    <property type="project" value="TreeGrafter"/>
</dbReference>
<dbReference type="SUPFAM" id="SSF55781">
    <property type="entry name" value="GAF domain-like"/>
    <property type="match status" value="1"/>
</dbReference>
<evidence type="ECO:0000259" key="4">
    <source>
        <dbReference type="PROSITE" id="PS51077"/>
    </source>
</evidence>
<keyword evidence="2 6" id="KW-0238">DNA-binding</keyword>
<keyword evidence="1" id="KW-0805">Transcription regulation</keyword>
<dbReference type="InterPro" id="IPR005471">
    <property type="entry name" value="Tscrpt_reg_IclR_N"/>
</dbReference>
<dbReference type="EMBL" id="CP064786">
    <property type="protein sequence ID" value="QSG03391.1"/>
    <property type="molecule type" value="Genomic_DNA"/>
</dbReference>
<dbReference type="Pfam" id="PF01614">
    <property type="entry name" value="IclR_C"/>
    <property type="match status" value="1"/>
</dbReference>
<dbReference type="InterPro" id="IPR050707">
    <property type="entry name" value="HTH_MetabolicPath_Reg"/>
</dbReference>
<dbReference type="InterPro" id="IPR014757">
    <property type="entry name" value="Tscrpt_reg_IclR_C"/>
</dbReference>